<evidence type="ECO:0000313" key="10">
    <source>
        <dbReference type="EMBL" id="CAE2201119.1"/>
    </source>
</evidence>
<evidence type="ECO:0000256" key="2">
    <source>
        <dbReference type="ARBA" id="ARBA00022676"/>
    </source>
</evidence>
<reference evidence="10" key="1">
    <citation type="submission" date="2021-01" db="EMBL/GenBank/DDBJ databases">
        <authorList>
            <person name="Corre E."/>
            <person name="Pelletier E."/>
            <person name="Niang G."/>
            <person name="Scheremetjew M."/>
            <person name="Finn R."/>
            <person name="Kale V."/>
            <person name="Holt S."/>
            <person name="Cochrane G."/>
            <person name="Meng A."/>
            <person name="Brown T."/>
            <person name="Cohen L."/>
        </authorList>
    </citation>
    <scope>NUCLEOTIDE SEQUENCE</scope>
    <source>
        <strain evidence="10">Isolate 1302-5</strain>
    </source>
</reference>
<organism evidence="10">
    <name type="scientific">Odontella aurita</name>
    <dbReference type="NCBI Taxonomy" id="265563"/>
    <lineage>
        <taxon>Eukaryota</taxon>
        <taxon>Sar</taxon>
        <taxon>Stramenopiles</taxon>
        <taxon>Ochrophyta</taxon>
        <taxon>Bacillariophyta</taxon>
        <taxon>Mediophyceae</taxon>
        <taxon>Biddulphiophycidae</taxon>
        <taxon>Eupodiscales</taxon>
        <taxon>Odontellaceae</taxon>
        <taxon>Odontella</taxon>
    </lineage>
</organism>
<feature type="transmembrane region" description="Helical" evidence="8">
    <location>
        <begin position="118"/>
        <end position="140"/>
    </location>
</feature>
<gene>
    <name evidence="10" type="ORF">OAUR00152_LOCUS763</name>
</gene>
<dbReference type="GO" id="GO:0006506">
    <property type="term" value="P:GPI anchor biosynthetic process"/>
    <property type="evidence" value="ECO:0007669"/>
    <property type="project" value="TreeGrafter"/>
</dbReference>
<evidence type="ECO:0000256" key="6">
    <source>
        <dbReference type="ARBA" id="ARBA00022989"/>
    </source>
</evidence>
<dbReference type="EMBL" id="HBKQ01001086">
    <property type="protein sequence ID" value="CAE2201119.1"/>
    <property type="molecule type" value="Transcribed_RNA"/>
</dbReference>
<keyword evidence="2 8" id="KW-0328">Glycosyltransferase</keyword>
<dbReference type="InterPro" id="IPR005599">
    <property type="entry name" value="GPI_mannosylTrfase"/>
</dbReference>
<keyword evidence="7 8" id="KW-0472">Membrane</keyword>
<feature type="transmembrane region" description="Helical" evidence="8">
    <location>
        <begin position="184"/>
        <end position="202"/>
    </location>
</feature>
<dbReference type="PANTHER" id="PTHR22760:SF4">
    <property type="entry name" value="GPI MANNOSYLTRANSFERASE 3"/>
    <property type="match status" value="1"/>
</dbReference>
<keyword evidence="6 8" id="KW-1133">Transmembrane helix</keyword>
<evidence type="ECO:0000256" key="4">
    <source>
        <dbReference type="ARBA" id="ARBA00022692"/>
    </source>
</evidence>
<feature type="transmembrane region" description="Helical" evidence="8">
    <location>
        <begin position="291"/>
        <end position="311"/>
    </location>
</feature>
<comment type="subcellular location">
    <subcellularLocation>
        <location evidence="1 8">Endoplasmic reticulum membrane</location>
        <topology evidence="1 8">Multi-pass membrane protein</topology>
    </subcellularLocation>
</comment>
<evidence type="ECO:0000256" key="9">
    <source>
        <dbReference type="SAM" id="SignalP"/>
    </source>
</evidence>
<accession>A0A7S4HJN5</accession>
<feature type="transmembrane region" description="Helical" evidence="8">
    <location>
        <begin position="88"/>
        <end position="106"/>
    </location>
</feature>
<feature type="transmembrane region" description="Helical" evidence="8">
    <location>
        <begin position="359"/>
        <end position="375"/>
    </location>
</feature>
<dbReference type="GO" id="GO:0005789">
    <property type="term" value="C:endoplasmic reticulum membrane"/>
    <property type="evidence" value="ECO:0007669"/>
    <property type="project" value="UniProtKB-SubCell"/>
</dbReference>
<feature type="transmembrane region" description="Helical" evidence="8">
    <location>
        <begin position="223"/>
        <end position="246"/>
    </location>
</feature>
<dbReference type="GO" id="GO:0000026">
    <property type="term" value="F:alpha-1,2-mannosyltransferase activity"/>
    <property type="evidence" value="ECO:0007669"/>
    <property type="project" value="TreeGrafter"/>
</dbReference>
<dbReference type="PANTHER" id="PTHR22760">
    <property type="entry name" value="GLYCOSYLTRANSFERASE"/>
    <property type="match status" value="1"/>
</dbReference>
<keyword evidence="9" id="KW-0732">Signal</keyword>
<evidence type="ECO:0000256" key="5">
    <source>
        <dbReference type="ARBA" id="ARBA00022824"/>
    </source>
</evidence>
<dbReference type="EC" id="2.4.1.-" evidence="8"/>
<dbReference type="AlphaFoldDB" id="A0A7S4HJN5"/>
<evidence type="ECO:0000256" key="7">
    <source>
        <dbReference type="ARBA" id="ARBA00023136"/>
    </source>
</evidence>
<feature type="transmembrane region" description="Helical" evidence="8">
    <location>
        <begin position="266"/>
        <end position="284"/>
    </location>
</feature>
<comment type="similarity">
    <text evidence="8">Belongs to the glycosyltransferase 22 family.</text>
</comment>
<protein>
    <recommendedName>
        <fullName evidence="8">Mannosyltransferase</fullName>
        <ecNumber evidence="8">2.4.1.-</ecNumber>
    </recommendedName>
</protein>
<feature type="signal peptide" evidence="9">
    <location>
        <begin position="1"/>
        <end position="16"/>
    </location>
</feature>
<sequence length="641" mass="71878">MLGLYSFACIYRVLNALLIQTQFDPDEYWQTLEPAYCLAFSSTDAAGVSYDCAYTWEWTRRLQDNVASANENAMLSLLKGALHGPVRSYLPILPTYLFYVFVRWASIDTAFVVAKGPLVVNAILVAAPTDVAAVYIARWVSNQNGASARVDATRRLSSVELWTFISSLSSWFNNYALVRTYSNSVETALLTVGVALLGPALFGPMDDVISRRKLKTNDLTRSLSAFAFVLGGMSVAVRFTAVAAWIPIGLVVCLRKSSKWDGFRQLFLLCALFGFIGVAVGCVVDRYFYGFWAVPFLGSFHFNVLLGNGSLYGVHPVYWYFLAGLPAIAGVLLPFYLFDAYRVCFTKEGNNRSRSVRRLLHFLIAMYIMIHSISAHKEFRFIMPVLPLVCVLSGHEMSSFVLEKKDSNGAGIKYGIFNGSAGKRTYFLAILLILANYPHLWFLTTVHQRAPISVNKAMVGMISQSSLSEMNTKATEDMPEYNIHYLLGCHSTPVFSHLHTQGAKTNVWTLDCSPSCRSNNSIRCESDEFLSEPKSFFERSYESAEGGFQCSSQDECATKEEANILRRVPDLLVTYDSTASEIGKQLRDHGMIEIMRIPNTVKSISLRPKGLQKNNGTTIFNLVYFQFHQFVIFAEEKRFRI</sequence>
<evidence type="ECO:0000256" key="1">
    <source>
        <dbReference type="ARBA" id="ARBA00004477"/>
    </source>
</evidence>
<evidence type="ECO:0000256" key="8">
    <source>
        <dbReference type="RuleBase" id="RU363075"/>
    </source>
</evidence>
<keyword evidence="3" id="KW-0808">Transferase</keyword>
<dbReference type="Pfam" id="PF03901">
    <property type="entry name" value="Glyco_transf_22"/>
    <property type="match status" value="2"/>
</dbReference>
<keyword evidence="4 8" id="KW-0812">Transmembrane</keyword>
<feature type="chain" id="PRO_5030782721" description="Mannosyltransferase" evidence="9">
    <location>
        <begin position="17"/>
        <end position="641"/>
    </location>
</feature>
<name>A0A7S4HJN5_9STRA</name>
<keyword evidence="5 8" id="KW-0256">Endoplasmic reticulum</keyword>
<proteinExistence type="inferred from homology"/>
<evidence type="ECO:0000256" key="3">
    <source>
        <dbReference type="ARBA" id="ARBA00022679"/>
    </source>
</evidence>
<feature type="transmembrane region" description="Helical" evidence="8">
    <location>
        <begin position="317"/>
        <end position="338"/>
    </location>
</feature>